<dbReference type="Gene3D" id="3.40.50.620">
    <property type="entry name" value="HUPs"/>
    <property type="match status" value="1"/>
</dbReference>
<dbReference type="Pfam" id="PF00579">
    <property type="entry name" value="tRNA-synt_1b"/>
    <property type="match status" value="1"/>
</dbReference>
<evidence type="ECO:0000256" key="5">
    <source>
        <dbReference type="ARBA" id="ARBA00022840"/>
    </source>
</evidence>
<dbReference type="SUPFAM" id="SSF55174">
    <property type="entry name" value="Alpha-L RNA-binding motif"/>
    <property type="match status" value="1"/>
</dbReference>
<gene>
    <name evidence="10" type="primary">tyrS</name>
    <name evidence="13" type="ORF">CEE37_07860</name>
</gene>
<dbReference type="NCBIfam" id="TIGR00234">
    <property type="entry name" value="tyrS"/>
    <property type="match status" value="1"/>
</dbReference>
<dbReference type="GO" id="GO:0006437">
    <property type="term" value="P:tyrosyl-tRNA aminoacylation"/>
    <property type="evidence" value="ECO:0007669"/>
    <property type="project" value="UniProtKB-UniRule"/>
</dbReference>
<keyword evidence="8 10" id="KW-0030">Aminoacyl-tRNA synthetase</keyword>
<evidence type="ECO:0000256" key="9">
    <source>
        <dbReference type="ARBA" id="ARBA00048248"/>
    </source>
</evidence>
<dbReference type="HAMAP" id="MF_02007">
    <property type="entry name" value="Tyr_tRNA_synth_type2"/>
    <property type="match status" value="1"/>
</dbReference>
<evidence type="ECO:0000256" key="1">
    <source>
        <dbReference type="ARBA" id="ARBA00011738"/>
    </source>
</evidence>
<dbReference type="PANTHER" id="PTHR11766">
    <property type="entry name" value="TYROSYL-TRNA SYNTHETASE"/>
    <property type="match status" value="1"/>
</dbReference>
<dbReference type="GO" id="GO:0005524">
    <property type="term" value="F:ATP binding"/>
    <property type="evidence" value="ECO:0007669"/>
    <property type="project" value="UniProtKB-UniRule"/>
</dbReference>
<proteinExistence type="inferred from homology"/>
<evidence type="ECO:0000256" key="3">
    <source>
        <dbReference type="ARBA" id="ARBA00022598"/>
    </source>
</evidence>
<dbReference type="InterPro" id="IPR024088">
    <property type="entry name" value="Tyr-tRNA-ligase_bac-type"/>
</dbReference>
<dbReference type="InterPro" id="IPR001412">
    <property type="entry name" value="aa-tRNA-synth_I_CS"/>
</dbReference>
<feature type="short sequence motif" description="'KMSKS' region" evidence="10">
    <location>
        <begin position="237"/>
        <end position="241"/>
    </location>
</feature>
<protein>
    <recommendedName>
        <fullName evidence="10">Tyrosine--tRNA ligase</fullName>
        <ecNumber evidence="10">6.1.1.1</ecNumber>
    </recommendedName>
    <alternativeName>
        <fullName evidence="10">Tyrosyl-tRNA synthetase</fullName>
        <shortName evidence="10">TyrRS</shortName>
    </alternativeName>
</protein>
<evidence type="ECO:0000256" key="11">
    <source>
        <dbReference type="PROSITE-ProRule" id="PRU00182"/>
    </source>
</evidence>
<accession>A0A532UZ51</accession>
<feature type="binding site" evidence="10">
    <location>
        <position position="240"/>
    </location>
    <ligand>
        <name>ATP</name>
        <dbReference type="ChEBI" id="CHEBI:30616"/>
    </ligand>
</feature>
<feature type="short sequence motif" description="'HIGH' region" evidence="10">
    <location>
        <begin position="53"/>
        <end position="62"/>
    </location>
</feature>
<evidence type="ECO:0000259" key="12">
    <source>
        <dbReference type="Pfam" id="PF22421"/>
    </source>
</evidence>
<comment type="caution">
    <text evidence="13">The sequence shown here is derived from an EMBL/GenBank/DDBJ whole genome shotgun (WGS) entry which is preliminary data.</text>
</comment>
<evidence type="ECO:0000256" key="8">
    <source>
        <dbReference type="ARBA" id="ARBA00023146"/>
    </source>
</evidence>
<dbReference type="PROSITE" id="PS50889">
    <property type="entry name" value="S4"/>
    <property type="match status" value="1"/>
</dbReference>
<dbReference type="CDD" id="cd00165">
    <property type="entry name" value="S4"/>
    <property type="match status" value="1"/>
</dbReference>
<reference evidence="13 14" key="1">
    <citation type="submission" date="2017-06" db="EMBL/GenBank/DDBJ databases">
        <title>Novel microbial phyla capable of carbon fixation and sulfur reduction in deep-sea sediments.</title>
        <authorList>
            <person name="Huang J."/>
            <person name="Baker B."/>
            <person name="Wang Y."/>
        </authorList>
    </citation>
    <scope>NUCLEOTIDE SEQUENCE [LARGE SCALE GENOMIC DNA]</scope>
    <source>
        <strain evidence="13">B3_LCP</strain>
    </source>
</reference>
<comment type="subunit">
    <text evidence="1 10">Homodimer.</text>
</comment>
<dbReference type="GO" id="GO:0004831">
    <property type="term" value="F:tyrosine-tRNA ligase activity"/>
    <property type="evidence" value="ECO:0007669"/>
    <property type="project" value="UniProtKB-UniRule"/>
</dbReference>
<organism evidence="13 14">
    <name type="scientific">candidate division LCP-89 bacterium B3_LCP</name>
    <dbReference type="NCBI Taxonomy" id="2012998"/>
    <lineage>
        <taxon>Bacteria</taxon>
        <taxon>Pseudomonadati</taxon>
        <taxon>Bacteria division LCP-89</taxon>
    </lineage>
</organism>
<comment type="catalytic activity">
    <reaction evidence="9 10">
        <text>tRNA(Tyr) + L-tyrosine + ATP = L-tyrosyl-tRNA(Tyr) + AMP + diphosphate + H(+)</text>
        <dbReference type="Rhea" id="RHEA:10220"/>
        <dbReference type="Rhea" id="RHEA-COMP:9706"/>
        <dbReference type="Rhea" id="RHEA-COMP:9707"/>
        <dbReference type="ChEBI" id="CHEBI:15378"/>
        <dbReference type="ChEBI" id="CHEBI:30616"/>
        <dbReference type="ChEBI" id="CHEBI:33019"/>
        <dbReference type="ChEBI" id="CHEBI:58315"/>
        <dbReference type="ChEBI" id="CHEBI:78442"/>
        <dbReference type="ChEBI" id="CHEBI:78536"/>
        <dbReference type="ChEBI" id="CHEBI:456215"/>
        <dbReference type="EC" id="6.1.1.1"/>
    </reaction>
</comment>
<dbReference type="EC" id="6.1.1.1" evidence="10"/>
<evidence type="ECO:0000256" key="7">
    <source>
        <dbReference type="ARBA" id="ARBA00022917"/>
    </source>
</evidence>
<dbReference type="PRINTS" id="PR01040">
    <property type="entry name" value="TRNASYNTHTYR"/>
</dbReference>
<dbReference type="AlphaFoldDB" id="A0A532UZ51"/>
<dbReference type="Gene3D" id="1.10.240.10">
    <property type="entry name" value="Tyrosyl-Transfer RNA Synthetase"/>
    <property type="match status" value="1"/>
</dbReference>
<dbReference type="Gene3D" id="3.10.290.10">
    <property type="entry name" value="RNA-binding S4 domain"/>
    <property type="match status" value="1"/>
</dbReference>
<evidence type="ECO:0000256" key="6">
    <source>
        <dbReference type="ARBA" id="ARBA00022884"/>
    </source>
</evidence>
<keyword evidence="4 10" id="KW-0547">Nucleotide-binding</keyword>
<sequence>MKKTQEQFPPVKEQMDLLRRGAGEIISEEDLEQKLNRSRKEGRPLIIKQGFDPSAPDLHIGHAVTIRKLRQFQQLGHKVIFLIGDFTGMVGDPSGKSKTRPRLTKEDVTENAETYKKQVFKILDQADTEIRFNSEWHGNRNIYEFLDLCSKYTVARMLERDDFLNRYQAGAPISLLEFLYPLLQAYDSVALKADVEMGGSDQKFNLLLGRKIQSEFGLEPQVVFLMPILVGTDGKEKMSKSLNNYVGIYDDHAEMYGRLMSIPDECIIDYFTLATDIPTSEIERMRSEMKSGQTNPMEFKQQLGREIVTLYHDGDAAQKAEEDFITRFRRHEIPDDIPEVSLKWEESVIPIVDLLVATGSVTSRSEGRRLVEGKAVSIDGVKIDDFRYEVPLKSQQILKAGKRKIFRVVHES</sequence>
<comment type="function">
    <text evidence="10">Catalyzes the attachment of tyrosine to tRNA(Tyr) in a two-step reaction: tyrosine is first activated by ATP to form Tyr-AMP and then transferred to the acceptor end of tRNA(Tyr).</text>
</comment>
<dbReference type="CDD" id="cd00805">
    <property type="entry name" value="TyrRS_core"/>
    <property type="match status" value="1"/>
</dbReference>
<keyword evidence="6 11" id="KW-0694">RNA-binding</keyword>
<dbReference type="InterPro" id="IPR036986">
    <property type="entry name" value="S4_RNA-bd_sf"/>
</dbReference>
<name>A0A532UZ51_UNCL8</name>
<comment type="similarity">
    <text evidence="10">Belongs to the class-I aminoacyl-tRNA synthetase family. TyrS type 2 subfamily.</text>
</comment>
<dbReference type="InterPro" id="IPR002305">
    <property type="entry name" value="aa-tRNA-synth_Ic"/>
</dbReference>
<dbReference type="GO" id="GO:0005829">
    <property type="term" value="C:cytosol"/>
    <property type="evidence" value="ECO:0007669"/>
    <property type="project" value="TreeGrafter"/>
</dbReference>
<dbReference type="InterPro" id="IPR002307">
    <property type="entry name" value="Tyr-tRNA-ligase"/>
</dbReference>
<dbReference type="PROSITE" id="PS00178">
    <property type="entry name" value="AA_TRNA_LIGASE_I"/>
    <property type="match status" value="1"/>
</dbReference>
<dbReference type="GO" id="GO:0003723">
    <property type="term" value="F:RNA binding"/>
    <property type="evidence" value="ECO:0007669"/>
    <property type="project" value="UniProtKB-KW"/>
</dbReference>
<dbReference type="Pfam" id="PF22421">
    <property type="entry name" value="SYY_C-terminal"/>
    <property type="match status" value="1"/>
</dbReference>
<dbReference type="InterPro" id="IPR014729">
    <property type="entry name" value="Rossmann-like_a/b/a_fold"/>
</dbReference>
<evidence type="ECO:0000256" key="4">
    <source>
        <dbReference type="ARBA" id="ARBA00022741"/>
    </source>
</evidence>
<dbReference type="EMBL" id="NJBN01000005">
    <property type="protein sequence ID" value="TKJ40231.1"/>
    <property type="molecule type" value="Genomic_DNA"/>
</dbReference>
<feature type="domain" description="Tyrosine--tRNA ligase SYY-like C-terminal" evidence="12">
    <location>
        <begin position="335"/>
        <end position="402"/>
    </location>
</feature>
<keyword evidence="5 10" id="KW-0067">ATP-binding</keyword>
<keyword evidence="7 10" id="KW-0648">Protein biosynthesis</keyword>
<evidence type="ECO:0000256" key="10">
    <source>
        <dbReference type="HAMAP-Rule" id="MF_02007"/>
    </source>
</evidence>
<dbReference type="SUPFAM" id="SSF52374">
    <property type="entry name" value="Nucleotidylyl transferase"/>
    <property type="match status" value="1"/>
</dbReference>
<dbReference type="InterPro" id="IPR024108">
    <property type="entry name" value="Tyr-tRNA-ligase_bac_2"/>
</dbReference>
<dbReference type="Proteomes" id="UP000319619">
    <property type="component" value="Unassembled WGS sequence"/>
</dbReference>
<keyword evidence="2 10" id="KW-0963">Cytoplasm</keyword>
<dbReference type="PANTHER" id="PTHR11766:SF1">
    <property type="entry name" value="TYROSINE--TRNA LIGASE"/>
    <property type="match status" value="1"/>
</dbReference>
<evidence type="ECO:0000313" key="13">
    <source>
        <dbReference type="EMBL" id="TKJ40231.1"/>
    </source>
</evidence>
<keyword evidence="3 10" id="KW-0436">Ligase</keyword>
<comment type="subcellular location">
    <subcellularLocation>
        <location evidence="10">Cytoplasm</location>
    </subcellularLocation>
</comment>
<evidence type="ECO:0000313" key="14">
    <source>
        <dbReference type="Proteomes" id="UP000319619"/>
    </source>
</evidence>
<dbReference type="InterPro" id="IPR054608">
    <property type="entry name" value="SYY-like_C"/>
</dbReference>
<dbReference type="FunFam" id="3.40.50.620:FF:000061">
    <property type="entry name" value="Tyrosine--tRNA ligase"/>
    <property type="match status" value="1"/>
</dbReference>
<evidence type="ECO:0000256" key="2">
    <source>
        <dbReference type="ARBA" id="ARBA00022490"/>
    </source>
</evidence>